<protein>
    <submittedName>
        <fullName evidence="3">Tetratricopeptide repeat protein</fullName>
    </submittedName>
</protein>
<keyword evidence="4" id="KW-1185">Reference proteome</keyword>
<evidence type="ECO:0000259" key="2">
    <source>
        <dbReference type="Pfam" id="PF12688"/>
    </source>
</evidence>
<reference evidence="4" key="1">
    <citation type="journal article" date="2019" name="Int. J. Syst. Evol. Microbiol.">
        <title>The Global Catalogue of Microorganisms (GCM) 10K type strain sequencing project: providing services to taxonomists for standard genome sequencing and annotation.</title>
        <authorList>
            <consortium name="The Broad Institute Genomics Platform"/>
            <consortium name="The Broad Institute Genome Sequencing Center for Infectious Disease"/>
            <person name="Wu L."/>
            <person name="Ma J."/>
        </authorList>
    </citation>
    <scope>NUCLEOTIDE SEQUENCE [LARGE SCALE GENOMIC DNA]</scope>
    <source>
        <strain evidence="4">CCUG 56607</strain>
    </source>
</reference>
<evidence type="ECO:0000313" key="3">
    <source>
        <dbReference type="EMBL" id="MFD1020539.1"/>
    </source>
</evidence>
<dbReference type="InterPro" id="IPR041656">
    <property type="entry name" value="TPR_5"/>
</dbReference>
<dbReference type="InterPro" id="IPR011990">
    <property type="entry name" value="TPR-like_helical_dom_sf"/>
</dbReference>
<sequence>MKRLKEILETDDLEQAHVHIIDLLESHPDDANVRFQIASAHDACGFEREAIRHYSDALKIGLENEVEQQAYIQLGSSYRCIGMYEKAEQLLEEGLKKHPENAAMKAFMAMTKYNLHKNKASLQLLFSVILNQDNTDPWILKYKQALLFYADRIDDTWQTEE</sequence>
<organism evidence="3 4">
    <name type="scientific">Thalassobacillus hwangdonensis</name>
    <dbReference type="NCBI Taxonomy" id="546108"/>
    <lineage>
        <taxon>Bacteria</taxon>
        <taxon>Bacillati</taxon>
        <taxon>Bacillota</taxon>
        <taxon>Bacilli</taxon>
        <taxon>Bacillales</taxon>
        <taxon>Bacillaceae</taxon>
        <taxon>Thalassobacillus</taxon>
    </lineage>
</organism>
<dbReference type="Gene3D" id="1.25.40.10">
    <property type="entry name" value="Tetratricopeptide repeat domain"/>
    <property type="match status" value="1"/>
</dbReference>
<dbReference type="Proteomes" id="UP001596990">
    <property type="component" value="Unassembled WGS sequence"/>
</dbReference>
<accession>A0ABW3L4W0</accession>
<evidence type="ECO:0000256" key="1">
    <source>
        <dbReference type="PROSITE-ProRule" id="PRU00339"/>
    </source>
</evidence>
<feature type="repeat" description="TPR" evidence="1">
    <location>
        <begin position="68"/>
        <end position="101"/>
    </location>
</feature>
<name>A0ABW3L4W0_9BACI</name>
<feature type="domain" description="Tetratrico peptide repeat group 5" evidence="2">
    <location>
        <begin position="33"/>
        <end position="129"/>
    </location>
</feature>
<proteinExistence type="predicted"/>
<dbReference type="EMBL" id="JBHTKL010000005">
    <property type="protein sequence ID" value="MFD1020539.1"/>
    <property type="molecule type" value="Genomic_DNA"/>
</dbReference>
<dbReference type="SUPFAM" id="SSF48452">
    <property type="entry name" value="TPR-like"/>
    <property type="match status" value="1"/>
</dbReference>
<dbReference type="PROSITE" id="PS50005">
    <property type="entry name" value="TPR"/>
    <property type="match status" value="1"/>
</dbReference>
<dbReference type="RefSeq" id="WP_386062331.1">
    <property type="nucleotide sequence ID" value="NZ_JBHTKL010000005.1"/>
</dbReference>
<keyword evidence="1" id="KW-0802">TPR repeat</keyword>
<dbReference type="InterPro" id="IPR019734">
    <property type="entry name" value="TPR_rpt"/>
</dbReference>
<dbReference type="SMART" id="SM00028">
    <property type="entry name" value="TPR"/>
    <property type="match status" value="2"/>
</dbReference>
<comment type="caution">
    <text evidence="3">The sequence shown here is derived from an EMBL/GenBank/DDBJ whole genome shotgun (WGS) entry which is preliminary data.</text>
</comment>
<gene>
    <name evidence="3" type="ORF">ACFQ2J_15225</name>
</gene>
<dbReference type="Pfam" id="PF12688">
    <property type="entry name" value="TPR_5"/>
    <property type="match status" value="1"/>
</dbReference>
<evidence type="ECO:0000313" key="4">
    <source>
        <dbReference type="Proteomes" id="UP001596990"/>
    </source>
</evidence>